<comment type="caution">
    <text evidence="1">The sequence shown here is derived from an EMBL/GenBank/DDBJ whole genome shotgun (WGS) entry which is preliminary data.</text>
</comment>
<organism evidence="1 2">
    <name type="scientific">Aurantimonas endophytica</name>
    <dbReference type="NCBI Taxonomy" id="1522175"/>
    <lineage>
        <taxon>Bacteria</taxon>
        <taxon>Pseudomonadati</taxon>
        <taxon>Pseudomonadota</taxon>
        <taxon>Alphaproteobacteria</taxon>
        <taxon>Hyphomicrobiales</taxon>
        <taxon>Aurantimonadaceae</taxon>
        <taxon>Aurantimonas</taxon>
    </lineage>
</organism>
<dbReference type="EMBL" id="JACIEM010000001">
    <property type="protein sequence ID" value="MBB4001603.1"/>
    <property type="molecule type" value="Genomic_DNA"/>
</dbReference>
<evidence type="ECO:0000313" key="1">
    <source>
        <dbReference type="EMBL" id="MBB4001603.1"/>
    </source>
</evidence>
<accession>A0A7W6HB01</accession>
<name>A0A7W6HB01_9HYPH</name>
<reference evidence="1 2" key="1">
    <citation type="submission" date="2020-08" db="EMBL/GenBank/DDBJ databases">
        <title>Genomic Encyclopedia of Type Strains, Phase IV (KMG-IV): sequencing the most valuable type-strain genomes for metagenomic binning, comparative biology and taxonomic classification.</title>
        <authorList>
            <person name="Goeker M."/>
        </authorList>
    </citation>
    <scope>NUCLEOTIDE SEQUENCE [LARGE SCALE GENOMIC DNA]</scope>
    <source>
        <strain evidence="1 2">DSM 103570</strain>
    </source>
</reference>
<protein>
    <submittedName>
        <fullName evidence="1">Uncharacterized protein</fullName>
    </submittedName>
</protein>
<evidence type="ECO:0000313" key="2">
    <source>
        <dbReference type="Proteomes" id="UP000588647"/>
    </source>
</evidence>
<dbReference type="RefSeq" id="WP_183206113.1">
    <property type="nucleotide sequence ID" value="NZ_JAAAMM010000001.1"/>
</dbReference>
<dbReference type="Proteomes" id="UP000588647">
    <property type="component" value="Unassembled WGS sequence"/>
</dbReference>
<keyword evidence="2" id="KW-1185">Reference proteome</keyword>
<dbReference type="AlphaFoldDB" id="A0A7W6HB01"/>
<proteinExistence type="predicted"/>
<gene>
    <name evidence="1" type="ORF">GGR03_000650</name>
</gene>
<sequence>MSLRVYAAPTFVQVSKPGFDATSGNPLHLVFSSNFYGHGGGIKGTVVTTPGPIGSNGFHDPTDSFILLPPGTGIPVYFIWQRNIDQTYAEYGRGIRGWFARIIPEGTHIQLNVTASYNAIFDYMIYRRDVA</sequence>